<dbReference type="Proteomes" id="UP000198584">
    <property type="component" value="Unassembled WGS sequence"/>
</dbReference>
<dbReference type="CDD" id="cd01300">
    <property type="entry name" value="YtcJ_like"/>
    <property type="match status" value="1"/>
</dbReference>
<feature type="domain" description="Amidohydrolase 3" evidence="1">
    <location>
        <begin position="51"/>
        <end position="530"/>
    </location>
</feature>
<evidence type="ECO:0000313" key="3">
    <source>
        <dbReference type="Proteomes" id="UP000198584"/>
    </source>
</evidence>
<dbReference type="PANTHER" id="PTHR22642:SF2">
    <property type="entry name" value="PROTEIN LONG AFTER FAR-RED 3"/>
    <property type="match status" value="1"/>
</dbReference>
<proteinExistence type="predicted"/>
<dbReference type="STRING" id="571932.SAMN05421743_101124"/>
<sequence length="545" mass="60042">MDESDLIFINGTVLTMDDEAPTANAVVVRNEEVVYVGETEAALAWKQKQTEVIDLAGKTLMPSFIESHIHPSIYGLTLLEVDCKPTATPSIAAITEKISEKAADIPEGKWILGWGWDDSKMVDKRNPTRWDLDQVAPNHPVVLKRTCAHMAVANSKALELSGISENTPNPEGGNIERDEQGRLTGLLQEKAQGLLKAPKYGPEDMAKGMKLAQEQFAAWGITTVHCMSTQTADLQLYQSLLEQDELNVRVRPWMWAIDQNGFDGSMEEVLTVGLRSGFGNDMLKIQGLKFMLDGSVGGKTAAFSEPYLSTQETGILYNTVEEVAPLMKRGIEAGLRIAIHAIGDRAIDVAINSYEQINETTPIKHMRNRIEHCIFPTTKQLRQMKEHELMAGSSIGFLYHIGDNYLAKLGEERMKHAFPHQSFKQAGVIAPGNSDLPVNDGNPWMGIYAAVTRKTANGQVTGSEEKITVWDALKAFTTDEAYSSFEEETLGIIKPGAKADLMVLSQNPLDIDTEQLLDMETEATYLAGKKIFSKSTTRKGGSIVQ</sequence>
<dbReference type="GO" id="GO:0016810">
    <property type="term" value="F:hydrolase activity, acting on carbon-nitrogen (but not peptide) bonds"/>
    <property type="evidence" value="ECO:0007669"/>
    <property type="project" value="InterPro"/>
</dbReference>
<dbReference type="InterPro" id="IPR032466">
    <property type="entry name" value="Metal_Hydrolase"/>
</dbReference>
<dbReference type="Pfam" id="PF07969">
    <property type="entry name" value="Amidohydro_3"/>
    <property type="match status" value="1"/>
</dbReference>
<protein>
    <recommendedName>
        <fullName evidence="1">Amidohydrolase 3 domain-containing protein</fullName>
    </recommendedName>
</protein>
<organism evidence="2 3">
    <name type="scientific">Thalassobacillus cyri</name>
    <dbReference type="NCBI Taxonomy" id="571932"/>
    <lineage>
        <taxon>Bacteria</taxon>
        <taxon>Bacillati</taxon>
        <taxon>Bacillota</taxon>
        <taxon>Bacilli</taxon>
        <taxon>Bacillales</taxon>
        <taxon>Bacillaceae</taxon>
        <taxon>Thalassobacillus</taxon>
    </lineage>
</organism>
<dbReference type="Gene3D" id="3.10.310.70">
    <property type="match status" value="1"/>
</dbReference>
<evidence type="ECO:0000259" key="1">
    <source>
        <dbReference type="Pfam" id="PF07969"/>
    </source>
</evidence>
<dbReference type="RefSeq" id="WP_176791271.1">
    <property type="nucleotide sequence ID" value="NZ_FNQR01000001.1"/>
</dbReference>
<keyword evidence="3" id="KW-1185">Reference proteome</keyword>
<name>A0A1H3VPM0_9BACI</name>
<dbReference type="PANTHER" id="PTHR22642">
    <property type="entry name" value="IMIDAZOLONEPROPIONASE"/>
    <property type="match status" value="1"/>
</dbReference>
<reference evidence="2 3" key="1">
    <citation type="submission" date="2016-10" db="EMBL/GenBank/DDBJ databases">
        <authorList>
            <person name="de Groot N.N."/>
        </authorList>
    </citation>
    <scope>NUCLEOTIDE SEQUENCE [LARGE SCALE GENOMIC DNA]</scope>
    <source>
        <strain evidence="2 3">CCM7597</strain>
    </source>
</reference>
<evidence type="ECO:0000313" key="2">
    <source>
        <dbReference type="EMBL" id="SDZ76720.1"/>
    </source>
</evidence>
<dbReference type="InterPro" id="IPR013108">
    <property type="entry name" value="Amidohydro_3"/>
</dbReference>
<dbReference type="AlphaFoldDB" id="A0A1H3VPM0"/>
<dbReference type="InterPro" id="IPR033932">
    <property type="entry name" value="YtcJ-like"/>
</dbReference>
<accession>A0A1H3VPM0</accession>
<gene>
    <name evidence="2" type="ORF">SAMN05421743_101124</name>
</gene>
<dbReference type="EMBL" id="FNQR01000001">
    <property type="protein sequence ID" value="SDZ76720.1"/>
    <property type="molecule type" value="Genomic_DNA"/>
</dbReference>
<dbReference type="SUPFAM" id="SSF51556">
    <property type="entry name" value="Metallo-dependent hydrolases"/>
    <property type="match status" value="1"/>
</dbReference>
<dbReference type="Gene3D" id="3.20.20.140">
    <property type="entry name" value="Metal-dependent hydrolases"/>
    <property type="match status" value="1"/>
</dbReference>
<dbReference type="InterPro" id="IPR011059">
    <property type="entry name" value="Metal-dep_hydrolase_composite"/>
</dbReference>
<dbReference type="SUPFAM" id="SSF51338">
    <property type="entry name" value="Composite domain of metallo-dependent hydrolases"/>
    <property type="match status" value="1"/>
</dbReference>
<dbReference type="Gene3D" id="2.30.40.10">
    <property type="entry name" value="Urease, subunit C, domain 1"/>
    <property type="match status" value="1"/>
</dbReference>